<dbReference type="AlphaFoldDB" id="U5BU95"/>
<reference evidence="2 3" key="1">
    <citation type="journal article" date="2013" name="Genome Announc.">
        <title>Draft Genome Sequence of the Psychrophilic and Alkaliphilic Rhodonellum psychrophilum Strain GCM71T.</title>
        <authorList>
            <person name="Hauptmann A.L."/>
            <person name="Glaring M.A."/>
            <person name="Hallin P.F."/>
            <person name="Prieme A."/>
            <person name="Stougaard P."/>
        </authorList>
    </citation>
    <scope>NUCLEOTIDE SEQUENCE [LARGE SCALE GENOMIC DNA]</scope>
    <source>
        <strain evidence="2 3">GCM71</strain>
    </source>
</reference>
<gene>
    <name evidence="2" type="ORF">P872_22375</name>
</gene>
<dbReference type="EMBL" id="AWXR01000149">
    <property type="protein sequence ID" value="ERM80161.1"/>
    <property type="molecule type" value="Genomic_DNA"/>
</dbReference>
<comment type="caution">
    <text evidence="2">The sequence shown here is derived from an EMBL/GenBank/DDBJ whole genome shotgun (WGS) entry which is preliminary data.</text>
</comment>
<sequence length="51" mass="5726">MFQNKIKSQTLSIAFNPKNTVIFPTGVDDARKSDSLENKDLNQDAEVNKSK</sequence>
<accession>U5BU95</accession>
<organism evidence="2 3">
    <name type="scientific">Rhodonellum psychrophilum GCM71 = DSM 17998</name>
    <dbReference type="NCBI Taxonomy" id="1123057"/>
    <lineage>
        <taxon>Bacteria</taxon>
        <taxon>Pseudomonadati</taxon>
        <taxon>Bacteroidota</taxon>
        <taxon>Cytophagia</taxon>
        <taxon>Cytophagales</taxon>
        <taxon>Cytophagaceae</taxon>
        <taxon>Rhodonellum</taxon>
    </lineage>
</organism>
<evidence type="ECO:0000313" key="3">
    <source>
        <dbReference type="Proteomes" id="UP000016843"/>
    </source>
</evidence>
<evidence type="ECO:0000313" key="2">
    <source>
        <dbReference type="EMBL" id="ERM80161.1"/>
    </source>
</evidence>
<proteinExistence type="predicted"/>
<protein>
    <submittedName>
        <fullName evidence="2">Uncharacterized protein</fullName>
    </submittedName>
</protein>
<dbReference type="RefSeq" id="WP_019600090.1">
    <property type="nucleotide sequence ID" value="NZ_AWXR01000149.1"/>
</dbReference>
<keyword evidence="3" id="KW-1185">Reference proteome</keyword>
<name>U5BU95_9BACT</name>
<feature type="compositionally biased region" description="Basic and acidic residues" evidence="1">
    <location>
        <begin position="28"/>
        <end position="51"/>
    </location>
</feature>
<feature type="region of interest" description="Disordered" evidence="1">
    <location>
        <begin position="26"/>
        <end position="51"/>
    </location>
</feature>
<dbReference type="Proteomes" id="UP000016843">
    <property type="component" value="Unassembled WGS sequence"/>
</dbReference>
<evidence type="ECO:0000256" key="1">
    <source>
        <dbReference type="SAM" id="MobiDB-lite"/>
    </source>
</evidence>